<dbReference type="AlphaFoldDB" id="A0A1Q9C469"/>
<evidence type="ECO:0000313" key="1">
    <source>
        <dbReference type="EMBL" id="OLP77718.1"/>
    </source>
</evidence>
<sequence length="335" mass="35931">MQSIENAADRLNSAPAAEKQSCVALSLYIGDITCSMQIGVVLTLLERTIATIANAVGTLPLDCIAEVLQGLEGQYIRYCQLYCAFEGAALQPIIAKRAFNSFVTCDFATASMGIGVAALIAKQMRIAWNGIDIGSLANFSRLVWISPVIGSFTGDAWLKQIVSSLTTLTSKGHIEANAPLGVLYWRPCTASARSGLKVPSGKGGQEHWHNCAYVASSYCGVVTGGEEGDWQLTAAEVDWSFSFDLGVNARQLANAYLADCYSGTAHWAVHRHLVFPTALSHVQGVPALSTLDHNDAEEPIARHIEPASTEIAQRNPPRVRLIVESGTEVSVSSEY</sequence>
<organism evidence="1 2">
    <name type="scientific">Symbiodinium microadriaticum</name>
    <name type="common">Dinoflagellate</name>
    <name type="synonym">Zooxanthella microadriatica</name>
    <dbReference type="NCBI Taxonomy" id="2951"/>
    <lineage>
        <taxon>Eukaryota</taxon>
        <taxon>Sar</taxon>
        <taxon>Alveolata</taxon>
        <taxon>Dinophyceae</taxon>
        <taxon>Suessiales</taxon>
        <taxon>Symbiodiniaceae</taxon>
        <taxon>Symbiodinium</taxon>
    </lineage>
</organism>
<accession>A0A1Q9C469</accession>
<dbReference type="Proteomes" id="UP000186817">
    <property type="component" value="Unassembled WGS sequence"/>
</dbReference>
<keyword evidence="2" id="KW-1185">Reference proteome</keyword>
<gene>
    <name evidence="1" type="ORF">AK812_SmicGene42186</name>
</gene>
<dbReference type="EMBL" id="LSRX01001722">
    <property type="protein sequence ID" value="OLP77718.1"/>
    <property type="molecule type" value="Genomic_DNA"/>
</dbReference>
<name>A0A1Q9C469_SYMMI</name>
<comment type="caution">
    <text evidence="1">The sequence shown here is derived from an EMBL/GenBank/DDBJ whole genome shotgun (WGS) entry which is preliminary data.</text>
</comment>
<protein>
    <submittedName>
        <fullName evidence="1">Uncharacterized protein</fullName>
    </submittedName>
</protein>
<proteinExistence type="predicted"/>
<evidence type="ECO:0000313" key="2">
    <source>
        <dbReference type="Proteomes" id="UP000186817"/>
    </source>
</evidence>
<reference evidence="1 2" key="1">
    <citation type="submission" date="2016-02" db="EMBL/GenBank/DDBJ databases">
        <title>Genome analysis of coral dinoflagellate symbionts highlights evolutionary adaptations to a symbiotic lifestyle.</title>
        <authorList>
            <person name="Aranda M."/>
            <person name="Li Y."/>
            <person name="Liew Y.J."/>
            <person name="Baumgarten S."/>
            <person name="Simakov O."/>
            <person name="Wilson M."/>
            <person name="Piel J."/>
            <person name="Ashoor H."/>
            <person name="Bougouffa S."/>
            <person name="Bajic V.B."/>
            <person name="Ryu T."/>
            <person name="Ravasi T."/>
            <person name="Bayer T."/>
            <person name="Micklem G."/>
            <person name="Kim H."/>
            <person name="Bhak J."/>
            <person name="Lajeunesse T.C."/>
            <person name="Voolstra C.R."/>
        </authorList>
    </citation>
    <scope>NUCLEOTIDE SEQUENCE [LARGE SCALE GENOMIC DNA]</scope>
    <source>
        <strain evidence="1 2">CCMP2467</strain>
    </source>
</reference>